<comment type="caution">
    <text evidence="1">The sequence shown here is derived from an EMBL/GenBank/DDBJ whole genome shotgun (WGS) entry which is preliminary data.</text>
</comment>
<evidence type="ECO:0008006" key="3">
    <source>
        <dbReference type="Google" id="ProtNLM"/>
    </source>
</evidence>
<evidence type="ECO:0000313" key="1">
    <source>
        <dbReference type="EMBL" id="EQB04012.1"/>
    </source>
</evidence>
<dbReference type="OrthoDB" id="9815501at2"/>
<dbReference type="EMBL" id="ATIB01000036">
    <property type="protein sequence ID" value="EQB04012.1"/>
    <property type="molecule type" value="Genomic_DNA"/>
</dbReference>
<gene>
    <name evidence="1" type="ORF">L485_04825</name>
</gene>
<keyword evidence="2" id="KW-1185">Reference proteome</keyword>
<dbReference type="PATRIC" id="fig|1114964.8.peg.1536"/>
<dbReference type="Proteomes" id="UP000015524">
    <property type="component" value="Unassembled WGS sequence"/>
</dbReference>
<accession>T0GTJ6</accession>
<organism evidence="1 2">
    <name type="scientific">Sphingobium baderi LL03</name>
    <dbReference type="NCBI Taxonomy" id="1114964"/>
    <lineage>
        <taxon>Bacteria</taxon>
        <taxon>Pseudomonadati</taxon>
        <taxon>Pseudomonadota</taxon>
        <taxon>Alphaproteobacteria</taxon>
        <taxon>Sphingomonadales</taxon>
        <taxon>Sphingomonadaceae</taxon>
        <taxon>Sphingobium</taxon>
    </lineage>
</organism>
<evidence type="ECO:0000313" key="2">
    <source>
        <dbReference type="Proteomes" id="UP000015524"/>
    </source>
</evidence>
<protein>
    <recommendedName>
        <fullName evidence="3">CopG family transcripitonal regulator</fullName>
    </recommendedName>
</protein>
<sequence length="128" mass="14862">MYSEEQIATARSQARNLRDQACKGGLHFEAYLPPELASWVLDMVERGVFISPSEATFTILGEHKELEPHRDLRKELMHRRLQAALDEPDPTYTWEEVRERIEQSLAKREPAASWSNTFLKGEADHLER</sequence>
<name>T0GTJ6_9SPHN</name>
<reference evidence="1 2" key="1">
    <citation type="journal article" date="2013" name="Genome Announc.">
        <title>Draft Genome Sequence of a Hexachlorocyclohexane-Degrading Bacterium, Sphingobium baderi Strain LL03T.</title>
        <authorList>
            <person name="Kaur J."/>
            <person name="Verma H."/>
            <person name="Tripathi C."/>
            <person name="Khurana J.P."/>
            <person name="Lal R."/>
        </authorList>
    </citation>
    <scope>NUCLEOTIDE SEQUENCE [LARGE SCALE GENOMIC DNA]</scope>
    <source>
        <strain evidence="1 2">LL03</strain>
    </source>
</reference>
<dbReference type="RefSeq" id="WP_021243918.1">
    <property type="nucleotide sequence ID" value="NZ_ATIB01000036.1"/>
</dbReference>
<dbReference type="AlphaFoldDB" id="T0GTJ6"/>
<proteinExistence type="predicted"/>